<dbReference type="CDD" id="cd17624">
    <property type="entry name" value="REC_OmpR_PmrA-like"/>
    <property type="match status" value="1"/>
</dbReference>
<dbReference type="InterPro" id="IPR001789">
    <property type="entry name" value="Sig_transdc_resp-reg_receiver"/>
</dbReference>
<dbReference type="PANTHER" id="PTHR48111:SF67">
    <property type="entry name" value="TRANSCRIPTIONAL REGULATORY PROTEIN TCTD"/>
    <property type="match status" value="1"/>
</dbReference>
<keyword evidence="9" id="KW-1185">Reference proteome</keyword>
<keyword evidence="3" id="KW-0804">Transcription</keyword>
<keyword evidence="4" id="KW-0597">Phosphoprotein</keyword>
<protein>
    <submittedName>
        <fullName evidence="8">Response regulator</fullName>
    </submittedName>
</protein>
<feature type="modified residue" description="4-aspartylphosphate" evidence="4">
    <location>
        <position position="51"/>
    </location>
</feature>
<feature type="domain" description="OmpR/PhoB-type" evidence="7">
    <location>
        <begin position="124"/>
        <end position="220"/>
    </location>
</feature>
<dbReference type="RefSeq" id="WP_216321588.1">
    <property type="nucleotide sequence ID" value="NZ_JAHKRT010000002.1"/>
</dbReference>
<evidence type="ECO:0000256" key="1">
    <source>
        <dbReference type="ARBA" id="ARBA00023015"/>
    </source>
</evidence>
<evidence type="ECO:0000259" key="6">
    <source>
        <dbReference type="PROSITE" id="PS50110"/>
    </source>
</evidence>
<reference evidence="8 9" key="1">
    <citation type="submission" date="2021-06" db="EMBL/GenBank/DDBJ databases">
        <title>Sphingomonas sp. XMGL2, whole genome shotgun sequencing project.</title>
        <authorList>
            <person name="Zhao G."/>
            <person name="Shen L."/>
        </authorList>
    </citation>
    <scope>NUCLEOTIDE SEQUENCE [LARGE SCALE GENOMIC DNA]</scope>
    <source>
        <strain evidence="8 9">XMGL2</strain>
    </source>
</reference>
<feature type="DNA-binding region" description="OmpR/PhoB-type" evidence="5">
    <location>
        <begin position="124"/>
        <end position="220"/>
    </location>
</feature>
<dbReference type="Pfam" id="PF00072">
    <property type="entry name" value="Response_reg"/>
    <property type="match status" value="1"/>
</dbReference>
<dbReference type="CDD" id="cd00383">
    <property type="entry name" value="trans_reg_C"/>
    <property type="match status" value="1"/>
</dbReference>
<dbReference type="PROSITE" id="PS51755">
    <property type="entry name" value="OMPR_PHOB"/>
    <property type="match status" value="1"/>
</dbReference>
<evidence type="ECO:0000259" key="7">
    <source>
        <dbReference type="PROSITE" id="PS51755"/>
    </source>
</evidence>
<dbReference type="SMART" id="SM00862">
    <property type="entry name" value="Trans_reg_C"/>
    <property type="match status" value="1"/>
</dbReference>
<evidence type="ECO:0000313" key="8">
    <source>
        <dbReference type="EMBL" id="MBU3077411.1"/>
    </source>
</evidence>
<gene>
    <name evidence="8" type="ORF">KOF26_05970</name>
</gene>
<evidence type="ECO:0000256" key="3">
    <source>
        <dbReference type="ARBA" id="ARBA00023163"/>
    </source>
</evidence>
<dbReference type="InterPro" id="IPR001867">
    <property type="entry name" value="OmpR/PhoB-type_DNA-bd"/>
</dbReference>
<evidence type="ECO:0000256" key="5">
    <source>
        <dbReference type="PROSITE-ProRule" id="PRU01091"/>
    </source>
</evidence>
<dbReference type="PROSITE" id="PS50110">
    <property type="entry name" value="RESPONSE_REGULATORY"/>
    <property type="match status" value="1"/>
</dbReference>
<proteinExistence type="predicted"/>
<dbReference type="Pfam" id="PF00486">
    <property type="entry name" value="Trans_reg_C"/>
    <property type="match status" value="1"/>
</dbReference>
<dbReference type="EMBL" id="JAHKRT010000002">
    <property type="protein sequence ID" value="MBU3077411.1"/>
    <property type="molecule type" value="Genomic_DNA"/>
</dbReference>
<evidence type="ECO:0000313" key="9">
    <source>
        <dbReference type="Proteomes" id="UP000776276"/>
    </source>
</evidence>
<name>A0ABS6BHX9_9SPHN</name>
<evidence type="ECO:0000256" key="4">
    <source>
        <dbReference type="PROSITE-ProRule" id="PRU00169"/>
    </source>
</evidence>
<organism evidence="8 9">
    <name type="scientific">Sphingomonas quercus</name>
    <dbReference type="NCBI Taxonomy" id="2842451"/>
    <lineage>
        <taxon>Bacteria</taxon>
        <taxon>Pseudomonadati</taxon>
        <taxon>Pseudomonadota</taxon>
        <taxon>Alphaproteobacteria</taxon>
        <taxon>Sphingomonadales</taxon>
        <taxon>Sphingomonadaceae</taxon>
        <taxon>Sphingomonas</taxon>
    </lineage>
</organism>
<dbReference type="Proteomes" id="UP000776276">
    <property type="component" value="Unassembled WGS sequence"/>
</dbReference>
<evidence type="ECO:0000256" key="2">
    <source>
        <dbReference type="ARBA" id="ARBA00023125"/>
    </source>
</evidence>
<dbReference type="InterPro" id="IPR039420">
    <property type="entry name" value="WalR-like"/>
</dbReference>
<keyword evidence="2 5" id="KW-0238">DNA-binding</keyword>
<feature type="domain" description="Response regulatory" evidence="6">
    <location>
        <begin position="2"/>
        <end position="116"/>
    </location>
</feature>
<comment type="caution">
    <text evidence="8">The sequence shown here is derived from an EMBL/GenBank/DDBJ whole genome shotgun (WGS) entry which is preliminary data.</text>
</comment>
<sequence>MRLLIVEDDAALARGILKVFRAEGLAVDHVSDGEEALEIIQMEPYNAVVLDLGLPDMDGLTVLKQIRRANISVPVLILTARDATADRINGLNQGADDYLCKPFAIEELEARVRALIRRGLGNPDPLLKLGTLELDRATGACYLAGRLLELTPRERAVLETLAARAHSVVPKARLSAEVFGYDDAVAPNALEVHMGRLRRKLEGGDIEIITVRGLGYLLRLA</sequence>
<dbReference type="PANTHER" id="PTHR48111">
    <property type="entry name" value="REGULATOR OF RPOS"/>
    <property type="match status" value="1"/>
</dbReference>
<keyword evidence="1" id="KW-0805">Transcription regulation</keyword>
<dbReference type="SMART" id="SM00448">
    <property type="entry name" value="REC"/>
    <property type="match status" value="1"/>
</dbReference>
<accession>A0ABS6BHX9</accession>